<protein>
    <submittedName>
        <fullName evidence="2">Uncharacterized protein</fullName>
    </submittedName>
</protein>
<dbReference type="AlphaFoldDB" id="A0A146JZS9"/>
<feature type="non-terminal residue" evidence="2">
    <location>
        <position position="338"/>
    </location>
</feature>
<evidence type="ECO:0000313" key="2">
    <source>
        <dbReference type="EMBL" id="JAP88911.1"/>
    </source>
</evidence>
<reference evidence="2" key="1">
    <citation type="submission" date="2015-07" db="EMBL/GenBank/DDBJ databases">
        <title>Adaptation to a free-living lifestyle via gene acquisitions in the diplomonad Trepomonas sp. PC1.</title>
        <authorList>
            <person name="Xu F."/>
            <person name="Jerlstrom-Hultqvist J."/>
            <person name="Kolisko M."/>
            <person name="Simpson A.G.B."/>
            <person name="Roger A.J."/>
            <person name="Svard S.G."/>
            <person name="Andersson J.O."/>
        </authorList>
    </citation>
    <scope>NUCLEOTIDE SEQUENCE</scope>
    <source>
        <strain evidence="2">PC1</strain>
    </source>
</reference>
<gene>
    <name evidence="2" type="ORF">TPC1_31594</name>
</gene>
<feature type="non-terminal residue" evidence="2">
    <location>
        <position position="1"/>
    </location>
</feature>
<accession>A0A146JZS9</accession>
<evidence type="ECO:0000256" key="1">
    <source>
        <dbReference type="SAM" id="MobiDB-lite"/>
    </source>
</evidence>
<feature type="region of interest" description="Disordered" evidence="1">
    <location>
        <begin position="37"/>
        <end position="68"/>
    </location>
</feature>
<feature type="compositionally biased region" description="Basic and acidic residues" evidence="1">
    <location>
        <begin position="37"/>
        <end position="57"/>
    </location>
</feature>
<dbReference type="EMBL" id="GDID01007695">
    <property type="protein sequence ID" value="JAP88911.1"/>
    <property type="molecule type" value="Transcribed_RNA"/>
</dbReference>
<organism evidence="2">
    <name type="scientific">Trepomonas sp. PC1</name>
    <dbReference type="NCBI Taxonomy" id="1076344"/>
    <lineage>
        <taxon>Eukaryota</taxon>
        <taxon>Metamonada</taxon>
        <taxon>Diplomonadida</taxon>
        <taxon>Hexamitidae</taxon>
        <taxon>Hexamitinae</taxon>
        <taxon>Trepomonas</taxon>
    </lineage>
</organism>
<sequence length="338" mass="39245">EIQTQSKTDEEKTEKHANIENFALCTKSEVNMIKNHQEVPETAKEESEKPIEIKEEYEQPEVSEPFSPKVNIGEKSVIDKANLMFDSVSTSNYETPQFNLKTLLNEQQEDSVDELEETLKIEVNAQVEEIKPILFTEEENYYSFKGSQNFEVQFFTQKIRPACLDVVSPFTKQIQSVEAAELIFNKKTTPQRLQICQSSQLMFDEFYFQEAVVEQETTDVFINPDEFIYDFNNKIVSRKVQLCEEIILHKVKLNQDFDEALQKQHGLCLGCAELIQQDQAWVDTYNGGYYCNKCTVCQYNAPYDLLNLQTEEEITMSKQSMKLIGSMLYIPCILNERI</sequence>
<name>A0A146JZS9_9EUKA</name>
<proteinExistence type="predicted"/>